<keyword evidence="5" id="KW-1185">Reference proteome</keyword>
<comment type="caution">
    <text evidence="4">The sequence shown here is derived from an EMBL/GenBank/DDBJ whole genome shotgun (WGS) entry which is preliminary data.</text>
</comment>
<gene>
    <name evidence="4" type="ORF">NG799_29390</name>
</gene>
<dbReference type="PANTHER" id="PTHR33498:SF1">
    <property type="entry name" value="TRANSPOSASE FOR INSERTION SEQUENCE ELEMENT IS1557"/>
    <property type="match status" value="1"/>
</dbReference>
<dbReference type="Pfam" id="PF13542">
    <property type="entry name" value="HTH_Tnp_ISL3"/>
    <property type="match status" value="1"/>
</dbReference>
<dbReference type="NCBIfam" id="NF033550">
    <property type="entry name" value="transpos_ISL3"/>
    <property type="match status" value="1"/>
</dbReference>
<feature type="non-terminal residue" evidence="4">
    <location>
        <position position="1"/>
    </location>
</feature>
<evidence type="ECO:0000259" key="3">
    <source>
        <dbReference type="Pfam" id="PF14690"/>
    </source>
</evidence>
<proteinExistence type="predicted"/>
<dbReference type="Proteomes" id="UP001525890">
    <property type="component" value="Unassembled WGS sequence"/>
</dbReference>
<accession>A0ABT2N097</accession>
<evidence type="ECO:0000259" key="1">
    <source>
        <dbReference type="Pfam" id="PF01610"/>
    </source>
</evidence>
<dbReference type="InterPro" id="IPR002560">
    <property type="entry name" value="Transposase_DDE"/>
</dbReference>
<organism evidence="4 5">
    <name type="scientific">Laspinema palackyanum D2a</name>
    <dbReference type="NCBI Taxonomy" id="2953684"/>
    <lineage>
        <taxon>Bacteria</taxon>
        <taxon>Bacillati</taxon>
        <taxon>Cyanobacteriota</taxon>
        <taxon>Cyanophyceae</taxon>
        <taxon>Oscillatoriophycideae</taxon>
        <taxon>Oscillatoriales</taxon>
        <taxon>Laspinemataceae</taxon>
        <taxon>Laspinema</taxon>
        <taxon>Laspinema palackyanum</taxon>
    </lineage>
</organism>
<feature type="domain" description="Transposase IS204/IS1001/IS1096/IS1165 DDE" evidence="1">
    <location>
        <begin position="159"/>
        <end position="386"/>
    </location>
</feature>
<evidence type="ECO:0000259" key="2">
    <source>
        <dbReference type="Pfam" id="PF13542"/>
    </source>
</evidence>
<evidence type="ECO:0000313" key="5">
    <source>
        <dbReference type="Proteomes" id="UP001525890"/>
    </source>
</evidence>
<protein>
    <submittedName>
        <fullName evidence="4">ISL3 family transposase</fullName>
    </submittedName>
</protein>
<evidence type="ECO:0000313" key="4">
    <source>
        <dbReference type="EMBL" id="MCT7970430.1"/>
    </source>
</evidence>
<reference evidence="4 5" key="1">
    <citation type="journal article" date="2022" name="Front. Microbiol.">
        <title>High genomic differentiation and limited gene flow indicate recent cryptic speciation within the genus Laspinema (cyanobacteria).</title>
        <authorList>
            <person name="Stanojkovic A."/>
            <person name="Skoupy S."/>
            <person name="Skaloud P."/>
            <person name="Dvorak P."/>
        </authorList>
    </citation>
    <scope>NUCLEOTIDE SEQUENCE [LARGE SCALE GENOMIC DNA]</scope>
    <source>
        <strain evidence="4 5">D2a</strain>
    </source>
</reference>
<sequence>LKNEALRFMENYLNLMLGLPEVTVAKVLTEENEVYLNIKLTNLGTNCPKCQSYTAEINQNRPMIVRDLPCFNKFTYLLVPRRQFYCPCCQKYFTETLSWVDWKRRHTLRYETNIFDRVISSSIAKVASVEGLSYDEIEGIFNHMAKKQEDKHWLEAKRISIDEIAMHKGHQDYKAVICDLDKNKLIEVIDGRTQDCLIERLSELPSKVRKSVKEVSVDMWHGFPKVIKEIFPNAQIVTDRFHVMKLLIEELKKIAKSSGVKEKNKLSLVLRNKIDLKDSERDELENLLSKSKRLKAAYEYKEEFRNIYETSQSVSEGEKRFQEWLNKARQVYGKVINTISDHLSTICNYFISHASSGVMEGINNKIKLVKRQGYGFRNFENFRLRLLAAFSS</sequence>
<feature type="domain" description="Transposase IS204/IS1001/IS1096/IS1165 zinc-finger" evidence="3">
    <location>
        <begin position="46"/>
        <end position="89"/>
    </location>
</feature>
<dbReference type="InterPro" id="IPR047951">
    <property type="entry name" value="Transpos_ISL3"/>
</dbReference>
<dbReference type="Pfam" id="PF01610">
    <property type="entry name" value="DDE_Tnp_ISL3"/>
    <property type="match status" value="1"/>
</dbReference>
<dbReference type="InterPro" id="IPR029261">
    <property type="entry name" value="Transposase_Znf"/>
</dbReference>
<name>A0ABT2N097_9CYAN</name>
<dbReference type="EMBL" id="JAMXFF010000113">
    <property type="protein sequence ID" value="MCT7970430.1"/>
    <property type="molecule type" value="Genomic_DNA"/>
</dbReference>
<dbReference type="PANTHER" id="PTHR33498">
    <property type="entry name" value="TRANSPOSASE FOR INSERTION SEQUENCE ELEMENT IS1557"/>
    <property type="match status" value="1"/>
</dbReference>
<dbReference type="Pfam" id="PF14690">
    <property type="entry name" value="Zn_ribbon_ISL3"/>
    <property type="match status" value="1"/>
</dbReference>
<dbReference type="InterPro" id="IPR032877">
    <property type="entry name" value="Transposase_HTH"/>
</dbReference>
<feature type="domain" description="Transposase IS204/IS1001/IS1096/IS1165 helix-turn-helix" evidence="2">
    <location>
        <begin position="95"/>
        <end position="143"/>
    </location>
</feature>